<feature type="region of interest" description="Disordered" evidence="8">
    <location>
        <begin position="1419"/>
        <end position="1453"/>
    </location>
</feature>
<dbReference type="PANTHER" id="PTHR11254:SF67">
    <property type="entry name" value="E3 UBIQUITIN-PROTEIN LIGASE HUWE1"/>
    <property type="match status" value="1"/>
</dbReference>
<feature type="compositionally biased region" description="Acidic residues" evidence="8">
    <location>
        <begin position="2088"/>
        <end position="2106"/>
    </location>
</feature>
<feature type="compositionally biased region" description="Basic and acidic residues" evidence="8">
    <location>
        <begin position="2714"/>
        <end position="2723"/>
    </location>
</feature>
<dbReference type="SUPFAM" id="SSF48371">
    <property type="entry name" value="ARM repeat"/>
    <property type="match status" value="1"/>
</dbReference>
<feature type="region of interest" description="Disordered" evidence="8">
    <location>
        <begin position="2514"/>
        <end position="2638"/>
    </location>
</feature>
<feature type="compositionally biased region" description="Basic and acidic residues" evidence="8">
    <location>
        <begin position="2514"/>
        <end position="2549"/>
    </location>
</feature>
<keyword evidence="12" id="KW-1185">Reference proteome</keyword>
<dbReference type="InterPro" id="IPR050409">
    <property type="entry name" value="E3_ubiq-protein_ligase"/>
</dbReference>
<keyword evidence="5 7" id="KW-0833">Ubl conjugation pathway</keyword>
<feature type="compositionally biased region" description="Acidic residues" evidence="8">
    <location>
        <begin position="2178"/>
        <end position="2222"/>
    </location>
</feature>
<dbReference type="InterPro" id="IPR025527">
    <property type="entry name" value="HUWE1/Rev1_UBM"/>
</dbReference>
<protein>
    <recommendedName>
        <fullName evidence="3">HECT-type E3 ubiquitin transferase</fullName>
        <ecNumber evidence="3">2.3.2.26</ecNumber>
    </recommendedName>
</protein>
<feature type="compositionally biased region" description="Polar residues" evidence="8">
    <location>
        <begin position="1046"/>
        <end position="1058"/>
    </location>
</feature>
<sequence length="3745" mass="409295">MRIFHKSKRAVPPHPQVTALISSLLNTPNEQLANFLADIDAWKWPRSDLNAWLKVLNKFDAILEDAIRDYKLDDLQMESFAPETKSLICEVLRFERLLLENSTNRKMFSSYDRLNSLLCTEDLDVLILSLNLLLRPAQQYSNQPSVTHALNISTPRLQSLSKRWPYLREQAVNLVELATSAGTSQVDALPSEARQVNFSFYRTDTAAGSNEKKMETDIFEQVPQAEATPVSTPRKPTGVSMMGSASSAGPVNIHIDEATLAAKPVMHVLKDTVEASSIPESEKYELLCRIRAAAVLSAGNQADREKLVIVRLLAIAIYGHTHPETQASSSLFLFEPDLITHIAELLQADREIPLSVQTAALAALDAFVRYRGKAQEILTAVNAGVNHGILMALVRKTVADVAAPASTVPQPFVEALLAFITYITTHAAGGNMVVGAGLVPLLIQLMENRLPNRLPMVSKTMQLIDNVLYNYANAFQLFCGARGVEVLVDRIEFEVDHDIVSHGDEVGSRDASGSYGELPVARAAVLKHSLRSLHRMMQSSGTAEGLRGLIDMSILKSIKKIMEHRGLFGPSVFPIAINIMSTFIHNEPTSLATIQEVGLPDAFYNAIEFGLEGAIEVIQAIPNAIGALCLNEAGQNQLAGRPSIIPSIFSIFTSERHLKMLLEKENAVLIGTAVDELVRHHPSLKKSVFDALQATMAKIEDMGWAWNGETAKGSESGNKAAADDKWYRLVKIESEDAEANVSDVDVVMQDVQETKDVAAGDVETGIEEAVDETKGDELGLGEQPGRTSHDNIIVSFIDVLGRFLEGLFQHIPHCRDFISVTDGLNRLGRLTALPCLPYDFANSVASDSMVQVMRSLTDVATGETLLYLTKLVKESLDETESFWGTVGGQSKLLPLVEVHAGQEEEANRQFRSLVTLHIRITLLSDVFATAGYSHGRAAISLLQTLMSNTAPQIVAGLGTLHRASIAENILFKAGLTERGIDLPATTPNPSPLMGTPSQTPSALPEMDGVGAGGATMNGVRPESIDPASAPAAGLPLGDRQVDGVAGSSSTNALLTPSQLGAAEGSAKKEGPREQNATALKHLAHGLPASLSPFFQALVKMFHARRNPDAAQKKQIAESSQVVAKILLGHASQGDIGDKPASYSYYSVVLGLITTLLVDERTTTNTLHTVPLHALYRAGGFDSIFAVCQKFMTSIEGITKLRAEDRTDAQKQELIHAFGGLKVALHLIHPLISSKPLFESGQTLLIITPDQKDTDPSYFEPHNFLVKLRLAALPTLQALWQAPWLLQTPLAVSRPVVQTVLELTNGENEEAKDVTTGAEGFTMQPAGLTRPAPDENRIRQLTDMGFPRSAAERALLRTHNNVTAATELLLAQPFPLPPDPEPAAPVVPNPEVEALVDALTAAAGHVGAVDSDADTDIVEDEDAEGSPIATDPAEPTTTAIPEATPAEPQPVGKTPQEWRKELDDAREPLKASLAQKALSLVDEHAQLIPDLRVAFIRSNDHQKAAIRALIEDVKDFSPHAYDVQEQSLANRCQLLAFVLFESPTAMEQKLRVSLMEKLLALLLSNPIGADAGHPALPKWLGAHLLLTETLLTLSEEPRSITLPKKDDPIPSEDLFAGPSVGNARSVVFEFCLRLLAIPTLPNIELASILRLFVLLTRDHDIAAQFVKRDGTAMLLARMRSEAAHGCASYMIIILRHVVEDSSVVQHIMKQSIKRYFAQPRSRVMDIGNYARNCSAMSLRDPKVFIETTESLCMLAHPFSASPHISLKPEPQPADKTSPVVDPPNVASGDMQVDPAIHVAASSRPSESAEAIVHALVAELLRAGKEPVSTDISSDKENTQANEATDAQKEERSQYQCLLMQCLTELLFSYEACKLAFLSYPPKKRTQTPSKESGAKHRATVLHYLLTDLISSSSSINAQTDSGARERTALSNWAMSVIVALCVDMTSPYEMKDISLDLVSARKFVLEAISRAIKDGPASESVEARYGRLLALSDLCYRLLTVRVNPNPRKAQDETPTHIAKIMLEKNFVATLTNALAEVDLNYPNVKGLVAAILRPLEHLTKIAIKMSRTSGKGKDLPDGKATSVRSYMSEDDDDDDDEDDADREETPDLYRNSALGMYGGEMEDVNYNAEGDIDEDEEDEDEDVDMEYGDETGSEDTSNTDDDGEEDELEDATHAASEPWDDEEDEDEDLVENEDGHDDEDGEDGEDNEDEGDEDDDADDEMMWPDFQDGPPAPLAVGDEGDDEDRVVSVPIMHEEEDDHDMSEDGEYGELAIMQTARGGNAEEFFGFMDFTQAIPHDEPHGLFVPRRRGGGNENTIFGRPQNAQSPPAEVTTHPLLLDHSAGSSRPMAAPSRHIRHPQRVIATSQGDLVHTIEGLIGEGAFQLFQHIMTRGRGGGGPETIRLDVPSGTVININRHGDGNHTRRAQFGLMTTRMERVTRQGEPRPQANSLEPVLTVQRWAEEAKILNGEFVSERSGRLGNHIALKLLPAAIEAKRKEDEQMAKLKEERAKAEEEAEAKAKVEAEAKAKAEADEAEKSRLEAESEATKEAEASATAGASANVAPESAPSEDQQMDLAANAPSDQDAEMADATQVPVPAPESGDAETSNLSSGTAPSSAAEAQEAQPSSFTSQPESSNPPARVTVMIHGSAVDITDTGIDPDFLEALPDDMREEVLNQHVRDQQAARVERPPDSQISSEFLDALPPEIRAEIIQQERVEQARRRSDNTGPTRAPAEMDPASFIASLDPQLRQVVLMDQDDGFLQTLPSHMIAEAGAYRDTTNAAPPQHLPTPNRAVPLPHDPDQGGSSSRKPPTHHDAIQLLDKAGIAVLVRLLFFPQVLKKNTLFKVLVNLCENAKTRTDLFNLLLSILQDGSGDLAAVDKSFAQMSVKNTKPQTPKAAGKQKSGSDYLTATSLSHLQNDAVPELIAQRCLEGLTYIVSTNEVSSLFFLTENELPAGLRRSVSRKGKGKEKQVPQTHYPIVLLLGLLDRQSLLKTPSIMESVVSLLSTVTRPLASLKDKPPTPPAPVTESAPAIPATAPSAPLELTGGSSTTNAAAVQSSSDVPSLTIDSNVPPSTLPPLESMLPPAPGSAGNPPIPADTSRKDGSDAEPAEEKALLPNPPVIPHAVLRLIVNILTIGECSGRTFQQSLALIQHLSYIPDARDVIAHELKTKAQDFGQSLYADLDELAKALQESHNDVLVSSVAAKFSAASSIQAKLLRVLKTIDYMYSSKSAGLADTEGSGDADKVQGIYESFRFTPLWQRLGDCLSIIEDKSDVEHIATVLLPLIEALMVVCKHVGPKSSTMSSRLNRVPASPKSPTTPSESMEDLFVSFTDAHRKVLNLMVRNNPSLMSGSFSLLVHNPRVLDFDNKRNYFTQQLHRRPHAREHHGTLQLNVRRARVFEDSFQYLQRKTGDQIKYGKLSVRFYDEEGVDAGGVTREWFQILARQMFDPNNALFQPCAADRLTYQPNKNSWVNPEHLSFFKFVGRVIGKAIYDGRLLDAYFARSLYRQILNKPVDYKDVEWVDPEYYNSLCWILENDPTLLELTFSVEADEFGVNRIVPLKENGESIPVTLENRKEFVQLSAQYRLYSSIKDQIEALLAGFYEIIPKDLISIFNEQELELLISGTPDIDVDEWRAATEYNGYSSSDPAIVWWWRALKSFNREERAKVLSFATGTSKVPLGGFMELQGVQGVQRFSIHRAYGEPDRLPQAHTCFNQVDLPQYSSYEMLRQQTLLAITEGGEGFAFA</sequence>
<evidence type="ECO:0000256" key="5">
    <source>
        <dbReference type="ARBA" id="ARBA00022786"/>
    </source>
</evidence>
<feature type="region of interest" description="Disordered" evidence="8">
    <location>
        <begin position="3298"/>
        <end position="3322"/>
    </location>
</feature>
<evidence type="ECO:0000256" key="6">
    <source>
        <dbReference type="ARBA" id="ARBA00034494"/>
    </source>
</evidence>
<dbReference type="EMBL" id="JASNQZ010000006">
    <property type="protein sequence ID" value="KAL0955931.1"/>
    <property type="molecule type" value="Genomic_DNA"/>
</dbReference>
<keyword evidence="4" id="KW-0808">Transferase</keyword>
<dbReference type="Gene3D" id="3.30.2410.10">
    <property type="entry name" value="Hect, E3 ligase catalytic domain"/>
    <property type="match status" value="1"/>
</dbReference>
<dbReference type="Proteomes" id="UP001556367">
    <property type="component" value="Unassembled WGS sequence"/>
</dbReference>
<dbReference type="PROSITE" id="PS50030">
    <property type="entry name" value="UBA"/>
    <property type="match status" value="1"/>
</dbReference>
<evidence type="ECO:0000256" key="8">
    <source>
        <dbReference type="SAM" id="MobiDB-lite"/>
    </source>
</evidence>
<dbReference type="Pfam" id="PF14377">
    <property type="entry name" value="UBM"/>
    <property type="match status" value="3"/>
</dbReference>
<comment type="similarity">
    <text evidence="6">Belongs to the UPL family. TOM1/PTR1 subfamily.</text>
</comment>
<comment type="caution">
    <text evidence="11">The sequence shown here is derived from an EMBL/GenBank/DDBJ whole genome shotgun (WGS) entry which is preliminary data.</text>
</comment>
<evidence type="ECO:0000259" key="10">
    <source>
        <dbReference type="PROSITE" id="PS50237"/>
    </source>
</evidence>
<evidence type="ECO:0000256" key="1">
    <source>
        <dbReference type="ARBA" id="ARBA00000885"/>
    </source>
</evidence>
<feature type="region of interest" description="Disordered" evidence="8">
    <location>
        <begin position="2714"/>
        <end position="2733"/>
    </location>
</feature>
<evidence type="ECO:0000256" key="3">
    <source>
        <dbReference type="ARBA" id="ARBA00012485"/>
    </source>
</evidence>
<reference evidence="12" key="1">
    <citation type="submission" date="2024-06" db="EMBL/GenBank/DDBJ databases">
        <title>Multi-omics analyses provide insights into the biosynthesis of the anticancer antibiotic pleurotin in Hohenbuehelia grisea.</title>
        <authorList>
            <person name="Weaver J.A."/>
            <person name="Alberti F."/>
        </authorList>
    </citation>
    <scope>NUCLEOTIDE SEQUENCE [LARGE SCALE GENOMIC DNA]</scope>
    <source>
        <strain evidence="12">T-177</strain>
    </source>
</reference>
<gene>
    <name evidence="11" type="ORF">HGRIS_002119</name>
</gene>
<feature type="region of interest" description="Disordered" evidence="8">
    <location>
        <begin position="3012"/>
        <end position="3116"/>
    </location>
</feature>
<feature type="active site" description="Glycyl thioester intermediate" evidence="7">
    <location>
        <position position="3712"/>
    </location>
</feature>
<dbReference type="Gene3D" id="3.30.2160.10">
    <property type="entry name" value="Hect, E3 ligase catalytic domain"/>
    <property type="match status" value="1"/>
</dbReference>
<feature type="region of interest" description="Disordered" evidence="8">
    <location>
        <begin position="2067"/>
        <end position="2241"/>
    </location>
</feature>
<feature type="compositionally biased region" description="Polar residues" evidence="8">
    <location>
        <begin position="3045"/>
        <end position="3072"/>
    </location>
</feature>
<feature type="compositionally biased region" description="Polar residues" evidence="8">
    <location>
        <begin position="2602"/>
        <end position="2611"/>
    </location>
</feature>
<feature type="region of interest" description="Disordered" evidence="8">
    <location>
        <begin position="1825"/>
        <end position="1847"/>
    </location>
</feature>
<accession>A0ABR3JLF7</accession>
<dbReference type="Pfam" id="PF22562">
    <property type="entry name" value="UBA_7"/>
    <property type="match status" value="1"/>
</dbReference>
<dbReference type="Pfam" id="PF06025">
    <property type="entry name" value="DUF913"/>
    <property type="match status" value="1"/>
</dbReference>
<dbReference type="SMART" id="SM00165">
    <property type="entry name" value="UBA"/>
    <property type="match status" value="1"/>
</dbReference>
<feature type="compositionally biased region" description="Low complexity" evidence="8">
    <location>
        <begin position="1426"/>
        <end position="1445"/>
    </location>
</feature>
<dbReference type="SMART" id="SM00119">
    <property type="entry name" value="HECTc"/>
    <property type="match status" value="1"/>
</dbReference>
<dbReference type="CDD" id="cd14270">
    <property type="entry name" value="UBA"/>
    <property type="match status" value="1"/>
</dbReference>
<feature type="compositionally biased region" description="Acidic residues" evidence="8">
    <location>
        <begin position="2130"/>
        <end position="2169"/>
    </location>
</feature>
<evidence type="ECO:0000256" key="7">
    <source>
        <dbReference type="PROSITE-ProRule" id="PRU00104"/>
    </source>
</evidence>
<dbReference type="InterPro" id="IPR035983">
    <property type="entry name" value="Hect_E3_ubiquitin_ligase"/>
</dbReference>
<feature type="domain" description="UBA" evidence="9">
    <location>
        <begin position="1331"/>
        <end position="1371"/>
    </location>
</feature>
<dbReference type="InterPro" id="IPR010309">
    <property type="entry name" value="E3_Ub_ligase_DUF908"/>
</dbReference>
<dbReference type="SUPFAM" id="SSF46934">
    <property type="entry name" value="UBA-like"/>
    <property type="match status" value="1"/>
</dbReference>
<feature type="domain" description="HECT" evidence="10">
    <location>
        <begin position="3410"/>
        <end position="3745"/>
    </location>
</feature>
<dbReference type="InterPro" id="IPR000569">
    <property type="entry name" value="HECT_dom"/>
</dbReference>
<dbReference type="Pfam" id="PF06012">
    <property type="entry name" value="DUF908"/>
    <property type="match status" value="1"/>
</dbReference>
<feature type="compositionally biased region" description="Polar residues" evidence="8">
    <location>
        <begin position="2627"/>
        <end position="2636"/>
    </location>
</feature>
<dbReference type="PANTHER" id="PTHR11254">
    <property type="entry name" value="HECT DOMAIN UBIQUITIN-PROTEIN LIGASE"/>
    <property type="match status" value="1"/>
</dbReference>
<dbReference type="InterPro" id="IPR009060">
    <property type="entry name" value="UBA-like_sf"/>
</dbReference>
<evidence type="ECO:0000259" key="9">
    <source>
        <dbReference type="PROSITE" id="PS50030"/>
    </source>
</evidence>
<dbReference type="Gene3D" id="3.90.1750.10">
    <property type="entry name" value="Hect, E3 ligase catalytic domains"/>
    <property type="match status" value="1"/>
</dbReference>
<evidence type="ECO:0000313" key="12">
    <source>
        <dbReference type="Proteomes" id="UP001556367"/>
    </source>
</evidence>
<dbReference type="SUPFAM" id="SSF56204">
    <property type="entry name" value="Hect, E3 ligase catalytic domain"/>
    <property type="match status" value="1"/>
</dbReference>
<evidence type="ECO:0000256" key="4">
    <source>
        <dbReference type="ARBA" id="ARBA00022679"/>
    </source>
</evidence>
<comment type="pathway">
    <text evidence="2">Protein modification; protein ubiquitination.</text>
</comment>
<dbReference type="InterPro" id="IPR015940">
    <property type="entry name" value="UBA"/>
</dbReference>
<dbReference type="CDD" id="cd00078">
    <property type="entry name" value="HECTc"/>
    <property type="match status" value="1"/>
</dbReference>
<evidence type="ECO:0000313" key="11">
    <source>
        <dbReference type="EMBL" id="KAL0955931.1"/>
    </source>
</evidence>
<proteinExistence type="inferred from homology"/>
<feature type="region of interest" description="Disordered" evidence="8">
    <location>
        <begin position="1042"/>
        <end position="1071"/>
    </location>
</feature>
<dbReference type="Pfam" id="PF00632">
    <property type="entry name" value="HECT"/>
    <property type="match status" value="1"/>
</dbReference>
<name>A0ABR3JLF7_9AGAR</name>
<comment type="catalytic activity">
    <reaction evidence="1">
        <text>S-ubiquitinyl-[E2 ubiquitin-conjugating enzyme]-L-cysteine + [acceptor protein]-L-lysine = [E2 ubiquitin-conjugating enzyme]-L-cysteine + N(6)-ubiquitinyl-[acceptor protein]-L-lysine.</text>
        <dbReference type="EC" id="2.3.2.26"/>
    </reaction>
</comment>
<dbReference type="InterPro" id="IPR010314">
    <property type="entry name" value="E3_Ub_ligase_DUF913"/>
</dbReference>
<feature type="region of interest" description="Disordered" evidence="8">
    <location>
        <begin position="2777"/>
        <end position="2812"/>
    </location>
</feature>
<feature type="compositionally biased region" description="Low complexity" evidence="8">
    <location>
        <begin position="2612"/>
        <end position="2626"/>
    </location>
</feature>
<dbReference type="PROSITE" id="PS50237">
    <property type="entry name" value="HECT"/>
    <property type="match status" value="1"/>
</dbReference>
<dbReference type="Gene3D" id="1.10.8.10">
    <property type="entry name" value="DNA helicase RuvA subunit, C-terminal domain"/>
    <property type="match status" value="1"/>
</dbReference>
<dbReference type="InterPro" id="IPR016024">
    <property type="entry name" value="ARM-type_fold"/>
</dbReference>
<dbReference type="EC" id="2.3.2.26" evidence="3"/>
<evidence type="ECO:0000256" key="2">
    <source>
        <dbReference type="ARBA" id="ARBA00004906"/>
    </source>
</evidence>
<feature type="compositionally biased region" description="Basic and acidic residues" evidence="8">
    <location>
        <begin position="3098"/>
        <end position="3113"/>
    </location>
</feature>
<feature type="compositionally biased region" description="Low complexity" evidence="8">
    <location>
        <begin position="3028"/>
        <end position="3040"/>
    </location>
</feature>
<organism evidence="11 12">
    <name type="scientific">Hohenbuehelia grisea</name>
    <dbReference type="NCBI Taxonomy" id="104357"/>
    <lineage>
        <taxon>Eukaryota</taxon>
        <taxon>Fungi</taxon>
        <taxon>Dikarya</taxon>
        <taxon>Basidiomycota</taxon>
        <taxon>Agaricomycotina</taxon>
        <taxon>Agaricomycetes</taxon>
        <taxon>Agaricomycetidae</taxon>
        <taxon>Agaricales</taxon>
        <taxon>Pleurotineae</taxon>
        <taxon>Pleurotaceae</taxon>
        <taxon>Hohenbuehelia</taxon>
    </lineage>
</organism>